<dbReference type="Gramene" id="TVU02066">
    <property type="protein sequence ID" value="TVU02066"/>
    <property type="gene ID" value="EJB05_52432"/>
</dbReference>
<dbReference type="InterPro" id="IPR001810">
    <property type="entry name" value="F-box_dom"/>
</dbReference>
<feature type="region of interest" description="Disordered" evidence="1">
    <location>
        <begin position="1"/>
        <end position="21"/>
    </location>
</feature>
<dbReference type="PANTHER" id="PTHR38926:SF74">
    <property type="entry name" value="OS08G0193600 PROTEIN"/>
    <property type="match status" value="1"/>
</dbReference>
<sequence>MLSSSATPPCKRMKPASPDSTAEADWAELPWDILVTVFLNLGPGKVMLGADAVCRAWRRVAVEEPALWRRVGWHAVDHPQRIAGFGEEMKMAEIAMERAAGQCEAFWVSSCDYSDLCSVVERAPSLKSLDIQRFTNDSTIANLSLVLKELPLLENLQIYFRYLSKRHDDLNLLQSVCRACPHLKALMLRNGQFPTVLIDREIPWMQELRTLELHGCDLSGKSLKTILDNCPLLESLHITVEYYGLLRLIIEN</sequence>
<dbReference type="PANTHER" id="PTHR38926">
    <property type="entry name" value="F-BOX DOMAIN CONTAINING PROTEIN, EXPRESSED"/>
    <property type="match status" value="1"/>
</dbReference>
<feature type="domain" description="F-box" evidence="2">
    <location>
        <begin position="23"/>
        <end position="71"/>
    </location>
</feature>
<dbReference type="Gene3D" id="1.20.1280.50">
    <property type="match status" value="1"/>
</dbReference>
<evidence type="ECO:0000313" key="4">
    <source>
        <dbReference type="Proteomes" id="UP000324897"/>
    </source>
</evidence>
<accession>A0A5J9SSU7</accession>
<organism evidence="3 4">
    <name type="scientific">Eragrostis curvula</name>
    <name type="common">weeping love grass</name>
    <dbReference type="NCBI Taxonomy" id="38414"/>
    <lineage>
        <taxon>Eukaryota</taxon>
        <taxon>Viridiplantae</taxon>
        <taxon>Streptophyta</taxon>
        <taxon>Embryophyta</taxon>
        <taxon>Tracheophyta</taxon>
        <taxon>Spermatophyta</taxon>
        <taxon>Magnoliopsida</taxon>
        <taxon>Liliopsida</taxon>
        <taxon>Poales</taxon>
        <taxon>Poaceae</taxon>
        <taxon>PACMAD clade</taxon>
        <taxon>Chloridoideae</taxon>
        <taxon>Eragrostideae</taxon>
        <taxon>Eragrostidinae</taxon>
        <taxon>Eragrostis</taxon>
    </lineage>
</organism>
<dbReference type="Gene3D" id="3.80.10.10">
    <property type="entry name" value="Ribonuclease Inhibitor"/>
    <property type="match status" value="1"/>
</dbReference>
<gene>
    <name evidence="3" type="ORF">EJB05_52432</name>
</gene>
<dbReference type="AlphaFoldDB" id="A0A5J9SSU7"/>
<dbReference type="Proteomes" id="UP000324897">
    <property type="component" value="Unassembled WGS sequence"/>
</dbReference>
<dbReference type="SUPFAM" id="SSF52047">
    <property type="entry name" value="RNI-like"/>
    <property type="match status" value="1"/>
</dbReference>
<comment type="caution">
    <text evidence="3">The sequence shown here is derived from an EMBL/GenBank/DDBJ whole genome shotgun (WGS) entry which is preliminary data.</text>
</comment>
<evidence type="ECO:0000313" key="3">
    <source>
        <dbReference type="EMBL" id="TVU02066.1"/>
    </source>
</evidence>
<evidence type="ECO:0000256" key="1">
    <source>
        <dbReference type="SAM" id="MobiDB-lite"/>
    </source>
</evidence>
<dbReference type="Pfam" id="PF24758">
    <property type="entry name" value="LRR_At5g56370"/>
    <property type="match status" value="1"/>
</dbReference>
<feature type="non-terminal residue" evidence="3">
    <location>
        <position position="1"/>
    </location>
</feature>
<dbReference type="InterPro" id="IPR036047">
    <property type="entry name" value="F-box-like_dom_sf"/>
</dbReference>
<dbReference type="SUPFAM" id="SSF81383">
    <property type="entry name" value="F-box domain"/>
    <property type="match status" value="1"/>
</dbReference>
<dbReference type="InterPro" id="IPR055411">
    <property type="entry name" value="LRR_FXL15/At3g58940/PEG3-like"/>
</dbReference>
<dbReference type="EMBL" id="RWGY01000361">
    <property type="protein sequence ID" value="TVU02066.1"/>
    <property type="molecule type" value="Genomic_DNA"/>
</dbReference>
<dbReference type="OrthoDB" id="3181259at2759"/>
<dbReference type="PROSITE" id="PS50181">
    <property type="entry name" value="FBOX"/>
    <property type="match status" value="1"/>
</dbReference>
<dbReference type="Pfam" id="PF12937">
    <property type="entry name" value="F-box-like"/>
    <property type="match status" value="1"/>
</dbReference>
<proteinExistence type="predicted"/>
<keyword evidence="4" id="KW-1185">Reference proteome</keyword>
<reference evidence="3 4" key="1">
    <citation type="journal article" date="2019" name="Sci. Rep.">
        <title>A high-quality genome of Eragrostis curvula grass provides insights into Poaceae evolution and supports new strategies to enhance forage quality.</title>
        <authorList>
            <person name="Carballo J."/>
            <person name="Santos B.A.C.M."/>
            <person name="Zappacosta D."/>
            <person name="Garbus I."/>
            <person name="Selva J.P."/>
            <person name="Gallo C.A."/>
            <person name="Diaz A."/>
            <person name="Albertini E."/>
            <person name="Caccamo M."/>
            <person name="Echenique V."/>
        </authorList>
    </citation>
    <scope>NUCLEOTIDE SEQUENCE [LARGE SCALE GENOMIC DNA]</scope>
    <source>
        <strain evidence="4">cv. Victoria</strain>
        <tissue evidence="3">Leaf</tissue>
    </source>
</reference>
<dbReference type="InterPro" id="IPR032675">
    <property type="entry name" value="LRR_dom_sf"/>
</dbReference>
<protein>
    <recommendedName>
        <fullName evidence="2">F-box domain-containing protein</fullName>
    </recommendedName>
</protein>
<name>A0A5J9SSU7_9POAL</name>
<evidence type="ECO:0000259" key="2">
    <source>
        <dbReference type="PROSITE" id="PS50181"/>
    </source>
</evidence>